<sequence>MGSLFSEDSSLILGTLRNFWQETKDS</sequence>
<dbReference type="EMBL" id="DUZY01000006">
    <property type="protein sequence ID" value="DAD43055.1"/>
    <property type="molecule type" value="Genomic_DNA"/>
</dbReference>
<organism evidence="1 2">
    <name type="scientific">Nelumbo nucifera</name>
    <name type="common">Sacred lotus</name>
    <dbReference type="NCBI Taxonomy" id="4432"/>
    <lineage>
        <taxon>Eukaryota</taxon>
        <taxon>Viridiplantae</taxon>
        <taxon>Streptophyta</taxon>
        <taxon>Embryophyta</taxon>
        <taxon>Tracheophyta</taxon>
        <taxon>Spermatophyta</taxon>
        <taxon>Magnoliopsida</taxon>
        <taxon>Proteales</taxon>
        <taxon>Nelumbonaceae</taxon>
        <taxon>Nelumbo</taxon>
    </lineage>
</organism>
<gene>
    <name evidence="1" type="ORF">HUJ06_001285</name>
</gene>
<dbReference type="Proteomes" id="UP000607653">
    <property type="component" value="Unassembled WGS sequence"/>
</dbReference>
<comment type="caution">
    <text evidence="1">The sequence shown here is derived from an EMBL/GenBank/DDBJ whole genome shotgun (WGS) entry which is preliminary data.</text>
</comment>
<accession>A0A822ZHX0</accession>
<dbReference type="AlphaFoldDB" id="A0A822ZHX0"/>
<evidence type="ECO:0000313" key="2">
    <source>
        <dbReference type="Proteomes" id="UP000607653"/>
    </source>
</evidence>
<evidence type="ECO:0000313" key="1">
    <source>
        <dbReference type="EMBL" id="DAD43055.1"/>
    </source>
</evidence>
<name>A0A822ZHX0_NELNU</name>
<keyword evidence="2" id="KW-1185">Reference proteome</keyword>
<protein>
    <submittedName>
        <fullName evidence="1">Uncharacterized protein</fullName>
    </submittedName>
</protein>
<reference evidence="1 2" key="1">
    <citation type="journal article" date="2020" name="Mol. Biol. Evol.">
        <title>Distinct Expression and Methylation Patterns for Genes with Different Fates following a Single Whole-Genome Duplication in Flowering Plants.</title>
        <authorList>
            <person name="Shi T."/>
            <person name="Rahmani R.S."/>
            <person name="Gugger P.F."/>
            <person name="Wang M."/>
            <person name="Li H."/>
            <person name="Zhang Y."/>
            <person name="Li Z."/>
            <person name="Wang Q."/>
            <person name="Van de Peer Y."/>
            <person name="Marchal K."/>
            <person name="Chen J."/>
        </authorList>
    </citation>
    <scope>NUCLEOTIDE SEQUENCE [LARGE SCALE GENOMIC DNA]</scope>
    <source>
        <tissue evidence="1">Leaf</tissue>
    </source>
</reference>
<proteinExistence type="predicted"/>